<proteinExistence type="inferred from homology"/>
<gene>
    <name evidence="14" type="ORF">METZ01_LOCUS55618</name>
</gene>
<dbReference type="EMBL" id="UINC01003038">
    <property type="protein sequence ID" value="SVA02764.1"/>
    <property type="molecule type" value="Genomic_DNA"/>
</dbReference>
<dbReference type="PIRSF" id="PIRSF001549">
    <property type="entry name" value="His-tRNA_synth"/>
    <property type="match status" value="1"/>
</dbReference>
<keyword evidence="7" id="KW-0547">Nucleotide-binding</keyword>
<evidence type="ECO:0000256" key="2">
    <source>
        <dbReference type="ARBA" id="ARBA00008226"/>
    </source>
</evidence>
<evidence type="ECO:0000256" key="10">
    <source>
        <dbReference type="ARBA" id="ARBA00023146"/>
    </source>
</evidence>
<keyword evidence="6" id="KW-0436">Ligase</keyword>
<evidence type="ECO:0000256" key="8">
    <source>
        <dbReference type="ARBA" id="ARBA00022840"/>
    </source>
</evidence>
<evidence type="ECO:0000313" key="14">
    <source>
        <dbReference type="EMBL" id="SVA02764.1"/>
    </source>
</evidence>
<dbReference type="Pfam" id="PF13393">
    <property type="entry name" value="tRNA-synt_His"/>
    <property type="match status" value="1"/>
</dbReference>
<comment type="subunit">
    <text evidence="3">Homodimer.</text>
</comment>
<comment type="similarity">
    <text evidence="2">Belongs to the class-II aminoacyl-tRNA synthetase family.</text>
</comment>
<dbReference type="CDD" id="cd00773">
    <property type="entry name" value="HisRS-like_core"/>
    <property type="match status" value="1"/>
</dbReference>
<evidence type="ECO:0000256" key="9">
    <source>
        <dbReference type="ARBA" id="ARBA00022917"/>
    </source>
</evidence>
<evidence type="ECO:0000256" key="3">
    <source>
        <dbReference type="ARBA" id="ARBA00011738"/>
    </source>
</evidence>
<dbReference type="FunFam" id="3.30.930.10:FF:000005">
    <property type="entry name" value="Histidine--tRNA ligase"/>
    <property type="match status" value="1"/>
</dbReference>
<dbReference type="InterPro" id="IPR015807">
    <property type="entry name" value="His-tRNA-ligase"/>
</dbReference>
<evidence type="ECO:0000256" key="6">
    <source>
        <dbReference type="ARBA" id="ARBA00022598"/>
    </source>
</evidence>
<dbReference type="EC" id="6.1.1.21" evidence="4"/>
<dbReference type="GO" id="GO:0006427">
    <property type="term" value="P:histidyl-tRNA aminoacylation"/>
    <property type="evidence" value="ECO:0007669"/>
    <property type="project" value="InterPro"/>
</dbReference>
<sequence>KSVRGMNDLLPGRSDVWYRVERTIREVVNSYGYREIRTPLLERTELFKRSIGEQTDIVEKEMYTFDDISGDSLTLRPEATAACVRAGIEHGFLHNQQHRLWYLGPMFRRERPQKGRYRQFQQFGIEALGWPGPDIDAEIMMVGTRLWRRLGLSQLTLEINTLGDPQSRGSYREALQAYLGRYREDLDPDSQRRLDRNPLRILDSKAPQTQQLLEEAPDLLSFIDGKSKDDFSLLQAILSENGIKFKVNSKLVRGLDYYTGPVFEWTTDLLGAQSAVCAGGRYDGLVSQLGGQPVPAAGFACGVERLVEVYETSTDPVGSEQPDVWVCVIGDHSMSYALKNAEKLRDAGIETIINCGGGAVKRQLRRADQSGAQLVVVIGDDESMNGYVTVKSLRVDGGQTQVNESNLADYVCTRLRDE</sequence>
<evidence type="ECO:0000256" key="12">
    <source>
        <dbReference type="ARBA" id="ARBA00047639"/>
    </source>
</evidence>
<dbReference type="Gene3D" id="3.30.930.10">
    <property type="entry name" value="Bira Bifunctional Protein, Domain 2"/>
    <property type="match status" value="1"/>
</dbReference>
<accession>A0A381SH15</accession>
<evidence type="ECO:0000256" key="11">
    <source>
        <dbReference type="ARBA" id="ARBA00030619"/>
    </source>
</evidence>
<dbReference type="PROSITE" id="PS50862">
    <property type="entry name" value="AA_TRNA_LIGASE_II"/>
    <property type="match status" value="1"/>
</dbReference>
<dbReference type="InterPro" id="IPR006195">
    <property type="entry name" value="aa-tRNA-synth_II"/>
</dbReference>
<feature type="domain" description="Aminoacyl-transfer RNA synthetases class-II family profile" evidence="13">
    <location>
        <begin position="1"/>
        <end position="322"/>
    </location>
</feature>
<reference evidence="14" key="1">
    <citation type="submission" date="2018-05" db="EMBL/GenBank/DDBJ databases">
        <authorList>
            <person name="Lanie J.A."/>
            <person name="Ng W.-L."/>
            <person name="Kazmierczak K.M."/>
            <person name="Andrzejewski T.M."/>
            <person name="Davidsen T.M."/>
            <person name="Wayne K.J."/>
            <person name="Tettelin H."/>
            <person name="Glass J.I."/>
            <person name="Rusch D."/>
            <person name="Podicherti R."/>
            <person name="Tsui H.-C.T."/>
            <person name="Winkler M.E."/>
        </authorList>
    </citation>
    <scope>NUCLEOTIDE SEQUENCE</scope>
</reference>
<evidence type="ECO:0000256" key="7">
    <source>
        <dbReference type="ARBA" id="ARBA00022741"/>
    </source>
</evidence>
<dbReference type="SUPFAM" id="SSF55681">
    <property type="entry name" value="Class II aaRS and biotin synthetases"/>
    <property type="match status" value="1"/>
</dbReference>
<comment type="catalytic activity">
    <reaction evidence="12">
        <text>tRNA(His) + L-histidine + ATP = L-histidyl-tRNA(His) + AMP + diphosphate + H(+)</text>
        <dbReference type="Rhea" id="RHEA:17313"/>
        <dbReference type="Rhea" id="RHEA-COMP:9665"/>
        <dbReference type="Rhea" id="RHEA-COMP:9689"/>
        <dbReference type="ChEBI" id="CHEBI:15378"/>
        <dbReference type="ChEBI" id="CHEBI:30616"/>
        <dbReference type="ChEBI" id="CHEBI:33019"/>
        <dbReference type="ChEBI" id="CHEBI:57595"/>
        <dbReference type="ChEBI" id="CHEBI:78442"/>
        <dbReference type="ChEBI" id="CHEBI:78527"/>
        <dbReference type="ChEBI" id="CHEBI:456215"/>
        <dbReference type="EC" id="6.1.1.21"/>
    </reaction>
</comment>
<keyword evidence="10" id="KW-0030">Aminoacyl-tRNA synthetase</keyword>
<dbReference type="InterPro" id="IPR045864">
    <property type="entry name" value="aa-tRNA-synth_II/BPL/LPL"/>
</dbReference>
<comment type="subcellular location">
    <subcellularLocation>
        <location evidence="1">Cytoplasm</location>
    </subcellularLocation>
</comment>
<dbReference type="InterPro" id="IPR041715">
    <property type="entry name" value="HisRS-like_core"/>
</dbReference>
<evidence type="ECO:0000256" key="4">
    <source>
        <dbReference type="ARBA" id="ARBA00012815"/>
    </source>
</evidence>
<dbReference type="GO" id="GO:0004821">
    <property type="term" value="F:histidine-tRNA ligase activity"/>
    <property type="evidence" value="ECO:0007669"/>
    <property type="project" value="UniProtKB-EC"/>
</dbReference>
<dbReference type="NCBIfam" id="TIGR00442">
    <property type="entry name" value="hisS"/>
    <property type="match status" value="1"/>
</dbReference>
<dbReference type="PANTHER" id="PTHR43707:SF1">
    <property type="entry name" value="HISTIDINE--TRNA LIGASE, MITOCHONDRIAL-RELATED"/>
    <property type="match status" value="1"/>
</dbReference>
<dbReference type="GO" id="GO:0005524">
    <property type="term" value="F:ATP binding"/>
    <property type="evidence" value="ECO:0007669"/>
    <property type="project" value="UniProtKB-KW"/>
</dbReference>
<feature type="non-terminal residue" evidence="14">
    <location>
        <position position="1"/>
    </location>
</feature>
<dbReference type="InterPro" id="IPR004516">
    <property type="entry name" value="HisRS/HisZ"/>
</dbReference>
<organism evidence="14">
    <name type="scientific">marine metagenome</name>
    <dbReference type="NCBI Taxonomy" id="408172"/>
    <lineage>
        <taxon>unclassified sequences</taxon>
        <taxon>metagenomes</taxon>
        <taxon>ecological metagenomes</taxon>
    </lineage>
</organism>
<dbReference type="CDD" id="cd00859">
    <property type="entry name" value="HisRS_anticodon"/>
    <property type="match status" value="1"/>
</dbReference>
<dbReference type="HAMAP" id="MF_00127">
    <property type="entry name" value="His_tRNA_synth"/>
    <property type="match status" value="1"/>
</dbReference>
<dbReference type="Gene3D" id="3.40.50.800">
    <property type="entry name" value="Anticodon-binding domain"/>
    <property type="match status" value="1"/>
</dbReference>
<dbReference type="SUPFAM" id="SSF52954">
    <property type="entry name" value="Class II aaRS ABD-related"/>
    <property type="match status" value="1"/>
</dbReference>
<dbReference type="Pfam" id="PF03129">
    <property type="entry name" value="HGTP_anticodon"/>
    <property type="match status" value="1"/>
</dbReference>
<keyword evidence="8" id="KW-0067">ATP-binding</keyword>
<dbReference type="PANTHER" id="PTHR43707">
    <property type="entry name" value="HISTIDYL-TRNA SYNTHETASE"/>
    <property type="match status" value="1"/>
</dbReference>
<evidence type="ECO:0000259" key="13">
    <source>
        <dbReference type="PROSITE" id="PS50862"/>
    </source>
</evidence>
<name>A0A381SH15_9ZZZZ</name>
<evidence type="ECO:0000256" key="1">
    <source>
        <dbReference type="ARBA" id="ARBA00004496"/>
    </source>
</evidence>
<protein>
    <recommendedName>
        <fullName evidence="4">histidine--tRNA ligase</fullName>
        <ecNumber evidence="4">6.1.1.21</ecNumber>
    </recommendedName>
    <alternativeName>
        <fullName evidence="11">Histidyl-tRNA synthetase</fullName>
    </alternativeName>
</protein>
<dbReference type="AlphaFoldDB" id="A0A381SH15"/>
<keyword evidence="9" id="KW-0648">Protein biosynthesis</keyword>
<dbReference type="InterPro" id="IPR033656">
    <property type="entry name" value="HisRS_anticodon"/>
</dbReference>
<keyword evidence="5" id="KW-0963">Cytoplasm</keyword>
<dbReference type="GO" id="GO:0005737">
    <property type="term" value="C:cytoplasm"/>
    <property type="evidence" value="ECO:0007669"/>
    <property type="project" value="UniProtKB-SubCell"/>
</dbReference>
<dbReference type="InterPro" id="IPR036621">
    <property type="entry name" value="Anticodon-bd_dom_sf"/>
</dbReference>
<dbReference type="InterPro" id="IPR004154">
    <property type="entry name" value="Anticodon-bd"/>
</dbReference>
<evidence type="ECO:0000256" key="5">
    <source>
        <dbReference type="ARBA" id="ARBA00022490"/>
    </source>
</evidence>